<organism evidence="1 2">
    <name type="scientific">Symbiodinium necroappetens</name>
    <dbReference type="NCBI Taxonomy" id="1628268"/>
    <lineage>
        <taxon>Eukaryota</taxon>
        <taxon>Sar</taxon>
        <taxon>Alveolata</taxon>
        <taxon>Dinophyceae</taxon>
        <taxon>Suessiales</taxon>
        <taxon>Symbiodiniaceae</taxon>
        <taxon>Symbiodinium</taxon>
    </lineage>
</organism>
<sequence length="189" mass="21514">MELTRYRRFGEVVLVCAGLLVALSFHGGLRSSLGTLLGRNRAFDQRGNGTLEFGPKSAPRAERPVASSHKAAALWNGTVASQPKQEQSRNFLQRKGNESLNMTEAPFAGENENRSRLKHLSSQLRSFLAPILNAERGRWLELRGHWIWQDSTLRMWNSSRKRLRWESGSGMPPTVWYGSSFLRELYLEQ</sequence>
<evidence type="ECO:0000313" key="2">
    <source>
        <dbReference type="Proteomes" id="UP000601435"/>
    </source>
</evidence>
<evidence type="ECO:0000313" key="1">
    <source>
        <dbReference type="EMBL" id="CAE7311213.1"/>
    </source>
</evidence>
<dbReference type="OrthoDB" id="411890at2759"/>
<protein>
    <submittedName>
        <fullName evidence="1">Uncharacterized protein</fullName>
    </submittedName>
</protein>
<dbReference type="AlphaFoldDB" id="A0A812NDE3"/>
<feature type="non-terminal residue" evidence="1">
    <location>
        <position position="1"/>
    </location>
</feature>
<proteinExistence type="predicted"/>
<comment type="caution">
    <text evidence="1">The sequence shown here is derived from an EMBL/GenBank/DDBJ whole genome shotgun (WGS) entry which is preliminary data.</text>
</comment>
<name>A0A812NDE3_9DINO</name>
<accession>A0A812NDE3</accession>
<dbReference type="EMBL" id="CAJNJA010013033">
    <property type="protein sequence ID" value="CAE7311213.1"/>
    <property type="molecule type" value="Genomic_DNA"/>
</dbReference>
<keyword evidence="2" id="KW-1185">Reference proteome</keyword>
<gene>
    <name evidence="1" type="ORF">SNEC2469_LOCUS7742</name>
</gene>
<dbReference type="Proteomes" id="UP000601435">
    <property type="component" value="Unassembled WGS sequence"/>
</dbReference>
<reference evidence="1" key="1">
    <citation type="submission" date="2021-02" db="EMBL/GenBank/DDBJ databases">
        <authorList>
            <person name="Dougan E. K."/>
            <person name="Rhodes N."/>
            <person name="Thang M."/>
            <person name="Chan C."/>
        </authorList>
    </citation>
    <scope>NUCLEOTIDE SEQUENCE</scope>
</reference>